<name>A0ABW4MXE4_9CAUL</name>
<evidence type="ECO:0000259" key="3">
    <source>
        <dbReference type="PROSITE" id="PS50977"/>
    </source>
</evidence>
<evidence type="ECO:0000313" key="4">
    <source>
        <dbReference type="EMBL" id="MFD1782316.1"/>
    </source>
</evidence>
<evidence type="ECO:0000256" key="1">
    <source>
        <dbReference type="ARBA" id="ARBA00023125"/>
    </source>
</evidence>
<keyword evidence="1 2" id="KW-0238">DNA-binding</keyword>
<proteinExistence type="predicted"/>
<accession>A0ABW4MXE4</accession>
<dbReference type="PROSITE" id="PS50977">
    <property type="entry name" value="HTH_TETR_2"/>
    <property type="match status" value="1"/>
</dbReference>
<dbReference type="PRINTS" id="PR00455">
    <property type="entry name" value="HTHTETR"/>
</dbReference>
<dbReference type="InterPro" id="IPR036271">
    <property type="entry name" value="Tet_transcr_reg_TetR-rel_C_sf"/>
</dbReference>
<dbReference type="SUPFAM" id="SSF48498">
    <property type="entry name" value="Tetracyclin repressor-like, C-terminal domain"/>
    <property type="match status" value="1"/>
</dbReference>
<dbReference type="Gene3D" id="1.10.357.10">
    <property type="entry name" value="Tetracycline Repressor, domain 2"/>
    <property type="match status" value="1"/>
</dbReference>
<feature type="DNA-binding region" description="H-T-H motif" evidence="2">
    <location>
        <begin position="34"/>
        <end position="53"/>
    </location>
</feature>
<reference evidence="5" key="1">
    <citation type="journal article" date="2019" name="Int. J. Syst. Evol. Microbiol.">
        <title>The Global Catalogue of Microorganisms (GCM) 10K type strain sequencing project: providing services to taxonomists for standard genome sequencing and annotation.</title>
        <authorList>
            <consortium name="The Broad Institute Genomics Platform"/>
            <consortium name="The Broad Institute Genome Sequencing Center for Infectious Disease"/>
            <person name="Wu L."/>
            <person name="Ma J."/>
        </authorList>
    </citation>
    <scope>NUCLEOTIDE SEQUENCE [LARGE SCALE GENOMIC DNA]</scope>
    <source>
        <strain evidence="5">DFY28</strain>
    </source>
</reference>
<keyword evidence="5" id="KW-1185">Reference proteome</keyword>
<dbReference type="EMBL" id="JBHUEY010000001">
    <property type="protein sequence ID" value="MFD1782316.1"/>
    <property type="molecule type" value="Genomic_DNA"/>
</dbReference>
<protein>
    <submittedName>
        <fullName evidence="4">TetR/AcrR family transcriptional regulator</fullName>
    </submittedName>
</protein>
<evidence type="ECO:0000256" key="2">
    <source>
        <dbReference type="PROSITE-ProRule" id="PRU00335"/>
    </source>
</evidence>
<dbReference type="Proteomes" id="UP001597237">
    <property type="component" value="Unassembled WGS sequence"/>
</dbReference>
<dbReference type="Pfam" id="PF21351">
    <property type="entry name" value="TetR_C_41"/>
    <property type="match status" value="1"/>
</dbReference>
<dbReference type="PANTHER" id="PTHR30055">
    <property type="entry name" value="HTH-TYPE TRANSCRIPTIONAL REGULATOR RUTR"/>
    <property type="match status" value="1"/>
</dbReference>
<dbReference type="Pfam" id="PF00440">
    <property type="entry name" value="TetR_N"/>
    <property type="match status" value="1"/>
</dbReference>
<gene>
    <name evidence="4" type="ORF">ACFSC0_02835</name>
</gene>
<dbReference type="InterPro" id="IPR050109">
    <property type="entry name" value="HTH-type_TetR-like_transc_reg"/>
</dbReference>
<sequence>MSRKPRSEMIAETRAKLIAAARKAFGELGYAEASMDDFTAEAGLTRGALYHHFGDKKGLLEAVVVQLDAEMAERLAAISASAPTRWEALVQENVGYVEMALDPEIQRILLRDGPAVLGDPSGWPSAAGCIAAIRKHLEELQADGVVRDDIDAGAAARLISGASTDAALWIANAPDPEAASQKAIPAFKALLNGLLRQTPTSPT</sequence>
<evidence type="ECO:0000313" key="5">
    <source>
        <dbReference type="Proteomes" id="UP001597237"/>
    </source>
</evidence>
<dbReference type="InterPro" id="IPR001647">
    <property type="entry name" value="HTH_TetR"/>
</dbReference>
<dbReference type="InterPro" id="IPR009057">
    <property type="entry name" value="Homeodomain-like_sf"/>
</dbReference>
<dbReference type="PANTHER" id="PTHR30055:SF223">
    <property type="entry name" value="HTH-TYPE TRANSCRIPTIONAL REGULATOR UIDR"/>
    <property type="match status" value="1"/>
</dbReference>
<dbReference type="RefSeq" id="WP_377280625.1">
    <property type="nucleotide sequence ID" value="NZ_JBHRSI010000001.1"/>
</dbReference>
<comment type="caution">
    <text evidence="4">The sequence shown here is derived from an EMBL/GenBank/DDBJ whole genome shotgun (WGS) entry which is preliminary data.</text>
</comment>
<organism evidence="4 5">
    <name type="scientific">Phenylobacterium terrae</name>
    <dbReference type="NCBI Taxonomy" id="2665495"/>
    <lineage>
        <taxon>Bacteria</taxon>
        <taxon>Pseudomonadati</taxon>
        <taxon>Pseudomonadota</taxon>
        <taxon>Alphaproteobacteria</taxon>
        <taxon>Caulobacterales</taxon>
        <taxon>Caulobacteraceae</taxon>
        <taxon>Phenylobacterium</taxon>
    </lineage>
</organism>
<dbReference type="InterPro" id="IPR049484">
    <property type="entry name" value="Rv0078-like_C"/>
</dbReference>
<dbReference type="SUPFAM" id="SSF46689">
    <property type="entry name" value="Homeodomain-like"/>
    <property type="match status" value="1"/>
</dbReference>
<feature type="domain" description="HTH tetR-type" evidence="3">
    <location>
        <begin position="11"/>
        <end position="71"/>
    </location>
</feature>